<organism evidence="2 3">
    <name type="scientific">Parageobacillus thermantarcticus</name>
    <dbReference type="NCBI Taxonomy" id="186116"/>
    <lineage>
        <taxon>Bacteria</taxon>
        <taxon>Bacillati</taxon>
        <taxon>Bacillota</taxon>
        <taxon>Bacilli</taxon>
        <taxon>Bacillales</taxon>
        <taxon>Anoxybacillaceae</taxon>
        <taxon>Parageobacillus</taxon>
    </lineage>
</organism>
<evidence type="ECO:0000313" key="2">
    <source>
        <dbReference type="EMBL" id="SFA44912.1"/>
    </source>
</evidence>
<dbReference type="InterPro" id="IPR025664">
    <property type="entry name" value="Spore_III_AC/AD"/>
</dbReference>
<feature type="transmembrane region" description="Helical" evidence="1">
    <location>
        <begin position="7"/>
        <end position="25"/>
    </location>
</feature>
<dbReference type="STRING" id="186116.SAMN05192569_100859"/>
<dbReference type="InterPro" id="IPR009570">
    <property type="entry name" value="Spore_III_AC"/>
</dbReference>
<dbReference type="Pfam" id="PF06686">
    <property type="entry name" value="SpoIIIAC"/>
    <property type="match status" value="1"/>
</dbReference>
<keyword evidence="1" id="KW-0472">Membrane</keyword>
<dbReference type="RefSeq" id="WP_090948574.1">
    <property type="nucleotide sequence ID" value="NZ_FOJS01000008.1"/>
</dbReference>
<dbReference type="EMBL" id="FOJS01000008">
    <property type="protein sequence ID" value="SFA44912.1"/>
    <property type="molecule type" value="Genomic_DNA"/>
</dbReference>
<sequence>MGMDVDVIFKIAGVGIVIAFLHTVLDQMGKKEYAQWVTLLGFIYILFMVASIVSDLFQKIKDVFLFQG</sequence>
<keyword evidence="1" id="KW-0812">Transmembrane</keyword>
<dbReference type="OrthoDB" id="9800383at2"/>
<evidence type="ECO:0000313" key="3">
    <source>
        <dbReference type="Proteomes" id="UP000198650"/>
    </source>
</evidence>
<gene>
    <name evidence="2" type="ORF">SAMN05192569_100859</name>
</gene>
<name>A0A1I0SZI9_9BACL</name>
<keyword evidence="1" id="KW-1133">Transmembrane helix</keyword>
<proteinExistence type="predicted"/>
<dbReference type="NCBIfam" id="TIGR02848">
    <property type="entry name" value="spore_III_AC"/>
    <property type="match status" value="1"/>
</dbReference>
<dbReference type="Proteomes" id="UP000198650">
    <property type="component" value="Unassembled WGS sequence"/>
</dbReference>
<keyword evidence="3" id="KW-1185">Reference proteome</keyword>
<reference evidence="3" key="1">
    <citation type="submission" date="2016-10" db="EMBL/GenBank/DDBJ databases">
        <authorList>
            <person name="Varghese N."/>
            <person name="Submissions S."/>
        </authorList>
    </citation>
    <scope>NUCLEOTIDE SEQUENCE [LARGE SCALE GENOMIC DNA]</scope>
    <source>
        <strain evidence="3">M1</strain>
    </source>
</reference>
<evidence type="ECO:0000256" key="1">
    <source>
        <dbReference type="SAM" id="Phobius"/>
    </source>
</evidence>
<dbReference type="AlphaFoldDB" id="A0A1I0SZI9"/>
<feature type="transmembrane region" description="Helical" evidence="1">
    <location>
        <begin position="37"/>
        <end position="57"/>
    </location>
</feature>
<accession>A0A1I0SZI9</accession>
<protein>
    <submittedName>
        <fullName evidence="2">Stage III sporulation protein AC</fullName>
    </submittedName>
</protein>